<evidence type="ECO:0000313" key="2">
    <source>
        <dbReference type="Proteomes" id="UP000552709"/>
    </source>
</evidence>
<evidence type="ECO:0000313" key="1">
    <source>
        <dbReference type="EMBL" id="MBB5362098.1"/>
    </source>
</evidence>
<organism evidence="1 2">
    <name type="scientific">Deinococcus humi</name>
    <dbReference type="NCBI Taxonomy" id="662880"/>
    <lineage>
        <taxon>Bacteria</taxon>
        <taxon>Thermotogati</taxon>
        <taxon>Deinococcota</taxon>
        <taxon>Deinococci</taxon>
        <taxon>Deinococcales</taxon>
        <taxon>Deinococcaceae</taxon>
        <taxon>Deinococcus</taxon>
    </lineage>
</organism>
<keyword evidence="2" id="KW-1185">Reference proteome</keyword>
<dbReference type="RefSeq" id="WP_184128338.1">
    <property type="nucleotide sequence ID" value="NZ_JACHFL010000002.1"/>
</dbReference>
<dbReference type="EMBL" id="JACHFL010000002">
    <property type="protein sequence ID" value="MBB5362098.1"/>
    <property type="molecule type" value="Genomic_DNA"/>
</dbReference>
<reference evidence="1 2" key="1">
    <citation type="submission" date="2020-08" db="EMBL/GenBank/DDBJ databases">
        <title>Genomic Encyclopedia of Type Strains, Phase IV (KMG-IV): sequencing the most valuable type-strain genomes for metagenomic binning, comparative biology and taxonomic classification.</title>
        <authorList>
            <person name="Goeker M."/>
        </authorList>
    </citation>
    <scope>NUCLEOTIDE SEQUENCE [LARGE SCALE GENOMIC DNA]</scope>
    <source>
        <strain evidence="1 2">DSM 27939</strain>
    </source>
</reference>
<dbReference type="AlphaFoldDB" id="A0A7W8NET7"/>
<accession>A0A7W8NET7</accession>
<protein>
    <submittedName>
        <fullName evidence="1">Uncharacterized protein</fullName>
    </submittedName>
</protein>
<dbReference type="Proteomes" id="UP000552709">
    <property type="component" value="Unassembled WGS sequence"/>
</dbReference>
<name>A0A7W8NET7_9DEIO</name>
<comment type="caution">
    <text evidence="1">The sequence shown here is derived from an EMBL/GenBank/DDBJ whole genome shotgun (WGS) entry which is preliminary data.</text>
</comment>
<gene>
    <name evidence="1" type="ORF">HNQ08_001183</name>
</gene>
<proteinExistence type="predicted"/>
<sequence length="109" mass="12148">MTTAHRCPSLPRPADLAACTTDAALLQLTGQGALPLLMVYQQSRRPRHLPCRILLGLGLRSLVSGDLLDNARIHIKGDPPPVMRVLRTALPEATLEFWPPARRRRRRTV</sequence>